<dbReference type="InterPro" id="IPR007110">
    <property type="entry name" value="Ig-like_dom"/>
</dbReference>
<dbReference type="InterPro" id="IPR003599">
    <property type="entry name" value="Ig_sub"/>
</dbReference>
<feature type="transmembrane region" description="Helical" evidence="1">
    <location>
        <begin position="235"/>
        <end position="258"/>
    </location>
</feature>
<dbReference type="EMBL" id="JAGEUA010000002">
    <property type="protein sequence ID" value="KAL1007193.1"/>
    <property type="molecule type" value="Genomic_DNA"/>
</dbReference>
<feature type="chain" id="PRO_5044887917" description="Ig-like domain-containing protein" evidence="2">
    <location>
        <begin position="18"/>
        <end position="338"/>
    </location>
</feature>
<dbReference type="InterPro" id="IPR013783">
    <property type="entry name" value="Ig-like_fold"/>
</dbReference>
<dbReference type="SUPFAM" id="SSF48726">
    <property type="entry name" value="Immunoglobulin"/>
    <property type="match status" value="2"/>
</dbReference>
<evidence type="ECO:0000256" key="1">
    <source>
        <dbReference type="SAM" id="Phobius"/>
    </source>
</evidence>
<accession>A0ABD0XE57</accession>
<dbReference type="SMART" id="SM00409">
    <property type="entry name" value="IG"/>
    <property type="match status" value="2"/>
</dbReference>
<dbReference type="Proteomes" id="UP001557470">
    <property type="component" value="Unassembled WGS sequence"/>
</dbReference>
<keyword evidence="1" id="KW-0812">Transmembrane</keyword>
<name>A0ABD0XE57_UMBPY</name>
<sequence>MIIIIIILCAFSRVAMAQTSGQDISPANIFRTTSGTIFKGSDLELKCSLHGRNDEQNMVHIYLCRNDVAVKRGLNKKDHLFTLKSVTTHESGNYSCVFSSILYELSKIRGKTENYISIQVIDRILPADISPTGLRKVKWGESVEFKCTISDLRFQTEDMSIIVHSYLCKNGTVVQMQIFDVKNMEATFTLKSVIRSDTGNYSCVIDLQPNIFDKTDCKLYGNNETFLNVDVWSDLITVLSCLFFLLILSLILGTWWLIRKEEAVTLCCGRTPPKEDVATSEEGVSKRRRVKKDSSDEYAGMAEADHMYQEVADETRSFTTFTVPSHEADDTYQEIVVS</sequence>
<keyword evidence="1" id="KW-0472">Membrane</keyword>
<evidence type="ECO:0000313" key="5">
    <source>
        <dbReference type="Proteomes" id="UP001557470"/>
    </source>
</evidence>
<proteinExistence type="predicted"/>
<comment type="caution">
    <text evidence="4">The sequence shown here is derived from an EMBL/GenBank/DDBJ whole genome shotgun (WGS) entry which is preliminary data.</text>
</comment>
<dbReference type="AlphaFoldDB" id="A0ABD0XE57"/>
<organism evidence="4 5">
    <name type="scientific">Umbra pygmaea</name>
    <name type="common">Eastern mudminnow</name>
    <dbReference type="NCBI Taxonomy" id="75934"/>
    <lineage>
        <taxon>Eukaryota</taxon>
        <taxon>Metazoa</taxon>
        <taxon>Chordata</taxon>
        <taxon>Craniata</taxon>
        <taxon>Vertebrata</taxon>
        <taxon>Euteleostomi</taxon>
        <taxon>Actinopterygii</taxon>
        <taxon>Neopterygii</taxon>
        <taxon>Teleostei</taxon>
        <taxon>Protacanthopterygii</taxon>
        <taxon>Esociformes</taxon>
        <taxon>Umbridae</taxon>
        <taxon>Umbra</taxon>
    </lineage>
</organism>
<dbReference type="PROSITE" id="PS50835">
    <property type="entry name" value="IG_LIKE"/>
    <property type="match status" value="1"/>
</dbReference>
<dbReference type="InterPro" id="IPR036179">
    <property type="entry name" value="Ig-like_dom_sf"/>
</dbReference>
<feature type="signal peptide" evidence="2">
    <location>
        <begin position="1"/>
        <end position="17"/>
    </location>
</feature>
<keyword evidence="5" id="KW-1185">Reference proteome</keyword>
<keyword evidence="2" id="KW-0732">Signal</keyword>
<gene>
    <name evidence="4" type="ORF">UPYG_G00083290</name>
</gene>
<keyword evidence="1" id="KW-1133">Transmembrane helix</keyword>
<feature type="domain" description="Ig-like" evidence="3">
    <location>
        <begin position="26"/>
        <end position="117"/>
    </location>
</feature>
<protein>
    <recommendedName>
        <fullName evidence="3">Ig-like domain-containing protein</fullName>
    </recommendedName>
</protein>
<evidence type="ECO:0000313" key="4">
    <source>
        <dbReference type="EMBL" id="KAL1007193.1"/>
    </source>
</evidence>
<dbReference type="Gene3D" id="2.60.40.10">
    <property type="entry name" value="Immunoglobulins"/>
    <property type="match status" value="2"/>
</dbReference>
<evidence type="ECO:0000259" key="3">
    <source>
        <dbReference type="PROSITE" id="PS50835"/>
    </source>
</evidence>
<reference evidence="4 5" key="1">
    <citation type="submission" date="2024-06" db="EMBL/GenBank/DDBJ databases">
        <authorList>
            <person name="Pan Q."/>
            <person name="Wen M."/>
            <person name="Jouanno E."/>
            <person name="Zahm M."/>
            <person name="Klopp C."/>
            <person name="Cabau C."/>
            <person name="Louis A."/>
            <person name="Berthelot C."/>
            <person name="Parey E."/>
            <person name="Roest Crollius H."/>
            <person name="Montfort J."/>
            <person name="Robinson-Rechavi M."/>
            <person name="Bouchez O."/>
            <person name="Lampietro C."/>
            <person name="Lopez Roques C."/>
            <person name="Donnadieu C."/>
            <person name="Postlethwait J."/>
            <person name="Bobe J."/>
            <person name="Verreycken H."/>
            <person name="Guiguen Y."/>
        </authorList>
    </citation>
    <scope>NUCLEOTIDE SEQUENCE [LARGE SCALE GENOMIC DNA]</scope>
    <source>
        <strain evidence="4">Up_M1</strain>
        <tissue evidence="4">Testis</tissue>
    </source>
</reference>
<evidence type="ECO:0000256" key="2">
    <source>
        <dbReference type="SAM" id="SignalP"/>
    </source>
</evidence>